<organism evidence="8 9">
    <name type="scientific">Flagellimonas aurea</name>
    <dbReference type="NCBI Taxonomy" id="2915619"/>
    <lineage>
        <taxon>Bacteria</taxon>
        <taxon>Pseudomonadati</taxon>
        <taxon>Bacteroidota</taxon>
        <taxon>Flavobacteriia</taxon>
        <taxon>Flavobacteriales</taxon>
        <taxon>Flavobacteriaceae</taxon>
        <taxon>Flagellimonas</taxon>
    </lineage>
</organism>
<evidence type="ECO:0000313" key="8">
    <source>
        <dbReference type="EMBL" id="MBO0353896.1"/>
    </source>
</evidence>
<keyword evidence="3" id="KW-0997">Cell inner membrane</keyword>
<keyword evidence="5 7" id="KW-0472">Membrane</keyword>
<keyword evidence="7" id="KW-0812">Transmembrane</keyword>
<evidence type="ECO:0000256" key="3">
    <source>
        <dbReference type="ARBA" id="ARBA00022519"/>
    </source>
</evidence>
<gene>
    <name evidence="8" type="ORF">J0656_07695</name>
</gene>
<keyword evidence="9" id="KW-1185">Reference proteome</keyword>
<dbReference type="PANTHER" id="PTHR30606">
    <property type="entry name" value="LIPID A BIOSYNTHESIS LAUROYL ACYLTRANSFERASE"/>
    <property type="match status" value="1"/>
</dbReference>
<evidence type="ECO:0000256" key="2">
    <source>
        <dbReference type="ARBA" id="ARBA00022475"/>
    </source>
</evidence>
<proteinExistence type="predicted"/>
<accession>A0ABS3G3A7</accession>
<keyword evidence="7" id="KW-1133">Transmembrane helix</keyword>
<evidence type="ECO:0000256" key="4">
    <source>
        <dbReference type="ARBA" id="ARBA00022679"/>
    </source>
</evidence>
<dbReference type="PANTHER" id="PTHR30606:SF10">
    <property type="entry name" value="PHOSPHATIDYLINOSITOL MANNOSIDE ACYLTRANSFERASE"/>
    <property type="match status" value="1"/>
</dbReference>
<dbReference type="EMBL" id="JAFLNL010000003">
    <property type="protein sequence ID" value="MBO0353896.1"/>
    <property type="molecule type" value="Genomic_DNA"/>
</dbReference>
<dbReference type="GO" id="GO:0016746">
    <property type="term" value="F:acyltransferase activity"/>
    <property type="evidence" value="ECO:0007669"/>
    <property type="project" value="UniProtKB-KW"/>
</dbReference>
<comment type="subcellular location">
    <subcellularLocation>
        <location evidence="1">Cell inner membrane</location>
    </subcellularLocation>
</comment>
<comment type="caution">
    <text evidence="8">The sequence shown here is derived from an EMBL/GenBank/DDBJ whole genome shotgun (WGS) entry which is preliminary data.</text>
</comment>
<evidence type="ECO:0000256" key="5">
    <source>
        <dbReference type="ARBA" id="ARBA00023136"/>
    </source>
</evidence>
<reference evidence="8 9" key="1">
    <citation type="submission" date="2021-03" db="EMBL/GenBank/DDBJ databases">
        <title>Muricauda lutimaris sp. nov. and Muricauda ruestringensis sp. nov, two marine members of the Flavobacteriaceae isolated from deep sea sediments of Western Pacific.</title>
        <authorList>
            <person name="Zhao S."/>
            <person name="Liu R."/>
        </authorList>
    </citation>
    <scope>NUCLEOTIDE SEQUENCE [LARGE SCALE GENOMIC DNA]</scope>
    <source>
        <strain evidence="8 9">BC31-1-A7</strain>
    </source>
</reference>
<dbReference type="Pfam" id="PF03279">
    <property type="entry name" value="Lip_A_acyltrans"/>
    <property type="match status" value="1"/>
</dbReference>
<dbReference type="InterPro" id="IPR004960">
    <property type="entry name" value="LipA_acyltrans"/>
</dbReference>
<keyword evidence="6 8" id="KW-0012">Acyltransferase</keyword>
<dbReference type="Proteomes" id="UP000664044">
    <property type="component" value="Unassembled WGS sequence"/>
</dbReference>
<name>A0ABS3G3A7_9FLAO</name>
<dbReference type="CDD" id="cd07984">
    <property type="entry name" value="LPLAT_LABLAT-like"/>
    <property type="match status" value="1"/>
</dbReference>
<evidence type="ECO:0000313" key="9">
    <source>
        <dbReference type="Proteomes" id="UP000664044"/>
    </source>
</evidence>
<protein>
    <submittedName>
        <fullName evidence="8">Lysophospholipid acyltransferase family protein</fullName>
    </submittedName>
</protein>
<sequence length="299" mass="35621">MQLTVYILVYPWLWLISRLPFKIIYFISDGLFLLVYYVIGYRKKVVRYNLALVFPEKPQERRLHIEKRFYRHMCDMFLEMIKTMGISNEELQRRFTFDNLGLLHRLEARNRSVMLMFPHYASWEWVIALDTHIGSKGYAIYQKLGNKYFDQLVRNIRQKFDTTLITTKETWALVDQNKRAGILGTYGILSDQSPMVKKALLWTSFMGITVPAHTGAETLCRKLDLAAVYLKVNKIKRGHYHGSFKLITEHAKEMKRFELTESFLKMTEESIKEAPEYYLWTHKRWKHMGKTPRTSKQNQ</sequence>
<dbReference type="RefSeq" id="WP_207032685.1">
    <property type="nucleotide sequence ID" value="NZ_JAFLNL010000003.1"/>
</dbReference>
<dbReference type="PIRSF" id="PIRSF026649">
    <property type="entry name" value="MsbB"/>
    <property type="match status" value="1"/>
</dbReference>
<keyword evidence="4" id="KW-0808">Transferase</keyword>
<evidence type="ECO:0000256" key="6">
    <source>
        <dbReference type="ARBA" id="ARBA00023315"/>
    </source>
</evidence>
<feature type="transmembrane region" description="Helical" evidence="7">
    <location>
        <begin position="20"/>
        <end position="39"/>
    </location>
</feature>
<evidence type="ECO:0000256" key="1">
    <source>
        <dbReference type="ARBA" id="ARBA00004533"/>
    </source>
</evidence>
<keyword evidence="2" id="KW-1003">Cell membrane</keyword>
<evidence type="ECO:0000256" key="7">
    <source>
        <dbReference type="SAM" id="Phobius"/>
    </source>
</evidence>